<dbReference type="EMBL" id="FSQW01000001">
    <property type="protein sequence ID" value="SIN59986.1"/>
    <property type="molecule type" value="Genomic_DNA"/>
</dbReference>
<proteinExistence type="predicted"/>
<name>A0A1N6CNA9_9SPHN</name>
<dbReference type="RefSeq" id="WP_074203588.1">
    <property type="nucleotide sequence ID" value="NZ_FSQW01000001.1"/>
</dbReference>
<organism evidence="2 3">
    <name type="scientific">Parasphingorhabdus marina DSM 22363</name>
    <dbReference type="NCBI Taxonomy" id="1123272"/>
    <lineage>
        <taxon>Bacteria</taxon>
        <taxon>Pseudomonadati</taxon>
        <taxon>Pseudomonadota</taxon>
        <taxon>Alphaproteobacteria</taxon>
        <taxon>Sphingomonadales</taxon>
        <taxon>Sphingomonadaceae</taxon>
        <taxon>Parasphingorhabdus</taxon>
    </lineage>
</organism>
<evidence type="ECO:0000313" key="2">
    <source>
        <dbReference type="EMBL" id="SIN59986.1"/>
    </source>
</evidence>
<protein>
    <submittedName>
        <fullName evidence="2">Fe-S cluster assembly protein SufD</fullName>
    </submittedName>
</protein>
<dbReference type="AlphaFoldDB" id="A0A1N6CNA9"/>
<sequence length="248" mass="26601">MTLAQPLPTQKDEAWRYADLKAVETIWQAVDAPEPIIVDAGQSAQQLLVLESGDARMRQLHVVLEEGARMDLACLAFAPAYGRIEIDIDVASGAHFEMGGAIVGSGEQTLEIVTRVNHHAPDATSHQTVRSVLAEKATGSFLGKITIARDAQRIDAEQSVKSMLLDRGATANAKPELEIYADDVKCAHGATVGELDKQALFYMASRGLDPQAAKRLMLHAFVAEAFVDVAADTDGVEEQALAALEALL</sequence>
<dbReference type="PANTHER" id="PTHR43575:SF1">
    <property type="entry name" value="PROTEIN ABCI7, CHLOROPLASTIC"/>
    <property type="match status" value="1"/>
</dbReference>
<dbReference type="OrthoDB" id="9768262at2"/>
<dbReference type="GO" id="GO:0016226">
    <property type="term" value="P:iron-sulfur cluster assembly"/>
    <property type="evidence" value="ECO:0007669"/>
    <property type="project" value="InterPro"/>
</dbReference>
<keyword evidence="3" id="KW-1185">Reference proteome</keyword>
<dbReference type="Pfam" id="PF01458">
    <property type="entry name" value="SUFBD_core"/>
    <property type="match status" value="1"/>
</dbReference>
<gene>
    <name evidence="2" type="ORF">SAMN02745824_0526</name>
</gene>
<evidence type="ECO:0000259" key="1">
    <source>
        <dbReference type="Pfam" id="PF01458"/>
    </source>
</evidence>
<dbReference type="InterPro" id="IPR055346">
    <property type="entry name" value="Fe-S_cluster_assembly_SufBD"/>
</dbReference>
<feature type="domain" description="SUF system FeS cluster assembly SufBD core" evidence="1">
    <location>
        <begin position="56"/>
        <end position="221"/>
    </location>
</feature>
<evidence type="ECO:0000313" key="3">
    <source>
        <dbReference type="Proteomes" id="UP000185192"/>
    </source>
</evidence>
<dbReference type="PANTHER" id="PTHR43575">
    <property type="entry name" value="PROTEIN ABCI7, CHLOROPLASTIC"/>
    <property type="match status" value="1"/>
</dbReference>
<dbReference type="InterPro" id="IPR000825">
    <property type="entry name" value="SUF_FeS_clus_asmbl_SufBD_core"/>
</dbReference>
<reference evidence="3" key="1">
    <citation type="submission" date="2016-11" db="EMBL/GenBank/DDBJ databases">
        <authorList>
            <person name="Varghese N."/>
            <person name="Submissions S."/>
        </authorList>
    </citation>
    <scope>NUCLEOTIDE SEQUENCE [LARGE SCALE GENOMIC DNA]</scope>
    <source>
        <strain evidence="3">DSM 22363</strain>
    </source>
</reference>
<dbReference type="InterPro" id="IPR037284">
    <property type="entry name" value="SUF_FeS_clus_asmbl_SufBD_sf"/>
</dbReference>
<dbReference type="Proteomes" id="UP000185192">
    <property type="component" value="Unassembled WGS sequence"/>
</dbReference>
<dbReference type="STRING" id="1123272.SAMN02745824_0526"/>
<accession>A0A1N6CNA9</accession>
<dbReference type="SUPFAM" id="SSF101960">
    <property type="entry name" value="Stabilizer of iron transporter SufD"/>
    <property type="match status" value="1"/>
</dbReference>